<feature type="compositionally biased region" description="Polar residues" evidence="1">
    <location>
        <begin position="292"/>
        <end position="302"/>
    </location>
</feature>
<evidence type="ECO:0000259" key="2">
    <source>
        <dbReference type="Pfam" id="PF14420"/>
    </source>
</evidence>
<name>A0A0P7BKI4_9HYPO</name>
<proteinExistence type="predicted"/>
<sequence>MMAKPWNEHRHNIVRLYIDEGRTLEDVRGIMKTQYGFEASIRSYRQHFDQWRVGKYNCKKRLQRRRESLARPLLPSPPRTPDEAALPALSEGGTVGTSSSSSPGSVSTRSGSQQHSPEQRALPEPPTAQHHRRLADVAARFPPPFFGDNNGSNSNSAPHEIAVRGKDPRGWGDDDLQAVLRTEGILPFIKVEMDSDKLPAAKYLRPHPDSTSWNMARSAPSPFQVGGLEPADYYRVPFHDAVPRCMPEMFSGAMSSFSRPADYRSLQRSLGSVPKLPEERAGSHAGRERNVHQQQLAGSQMSFEGLASV</sequence>
<evidence type="ECO:0000313" key="4">
    <source>
        <dbReference type="Proteomes" id="UP000050424"/>
    </source>
</evidence>
<evidence type="ECO:0000256" key="1">
    <source>
        <dbReference type="SAM" id="MobiDB-lite"/>
    </source>
</evidence>
<dbReference type="AlphaFoldDB" id="A0A0P7BKI4"/>
<gene>
    <name evidence="3" type="ORF">AK830_g5615</name>
</gene>
<evidence type="ECO:0000313" key="3">
    <source>
        <dbReference type="EMBL" id="KPM40982.1"/>
    </source>
</evidence>
<comment type="caution">
    <text evidence="3">The sequence shown here is derived from an EMBL/GenBank/DDBJ whole genome shotgun (WGS) entry which is preliminary data.</text>
</comment>
<feature type="compositionally biased region" description="Basic and acidic residues" evidence="1">
    <location>
        <begin position="276"/>
        <end position="291"/>
    </location>
</feature>
<feature type="compositionally biased region" description="Low complexity" evidence="1">
    <location>
        <begin position="90"/>
        <end position="112"/>
    </location>
</feature>
<dbReference type="PANTHER" id="PTHR38788">
    <property type="entry name" value="CLR5 DOMAIN-CONTAINING PROTEIN"/>
    <property type="match status" value="1"/>
</dbReference>
<accession>A0A0P7BKI4</accession>
<dbReference type="Proteomes" id="UP000050424">
    <property type="component" value="Unassembled WGS sequence"/>
</dbReference>
<feature type="region of interest" description="Disordered" evidence="1">
    <location>
        <begin position="270"/>
        <end position="309"/>
    </location>
</feature>
<dbReference type="PANTHER" id="PTHR38788:SF3">
    <property type="entry name" value="CLR5 DOMAIN-CONTAINING PROTEIN"/>
    <property type="match status" value="1"/>
</dbReference>
<organism evidence="3 4">
    <name type="scientific">Neonectria ditissima</name>
    <dbReference type="NCBI Taxonomy" id="78410"/>
    <lineage>
        <taxon>Eukaryota</taxon>
        <taxon>Fungi</taxon>
        <taxon>Dikarya</taxon>
        <taxon>Ascomycota</taxon>
        <taxon>Pezizomycotina</taxon>
        <taxon>Sordariomycetes</taxon>
        <taxon>Hypocreomycetidae</taxon>
        <taxon>Hypocreales</taxon>
        <taxon>Nectriaceae</taxon>
        <taxon>Neonectria</taxon>
    </lineage>
</organism>
<reference evidence="3 4" key="1">
    <citation type="submission" date="2015-09" db="EMBL/GenBank/DDBJ databases">
        <title>Draft genome of a European isolate of the apple canker pathogen Neonectria ditissima.</title>
        <authorList>
            <person name="Gomez-Cortecero A."/>
            <person name="Harrison R.J."/>
            <person name="Armitage A.D."/>
        </authorList>
    </citation>
    <scope>NUCLEOTIDE SEQUENCE [LARGE SCALE GENOMIC DNA]</scope>
    <source>
        <strain evidence="3 4">R09/05</strain>
    </source>
</reference>
<dbReference type="InterPro" id="IPR025676">
    <property type="entry name" value="Clr5_dom"/>
</dbReference>
<feature type="domain" description="Clr5" evidence="2">
    <location>
        <begin position="2"/>
        <end position="55"/>
    </location>
</feature>
<dbReference type="OrthoDB" id="4115389at2759"/>
<feature type="region of interest" description="Disordered" evidence="1">
    <location>
        <begin position="68"/>
        <end position="132"/>
    </location>
</feature>
<dbReference type="Pfam" id="PF14420">
    <property type="entry name" value="Clr5"/>
    <property type="match status" value="1"/>
</dbReference>
<dbReference type="STRING" id="78410.A0A0P7BKI4"/>
<feature type="region of interest" description="Disordered" evidence="1">
    <location>
        <begin position="145"/>
        <end position="169"/>
    </location>
</feature>
<dbReference type="EMBL" id="LKCW01000073">
    <property type="protein sequence ID" value="KPM40982.1"/>
    <property type="molecule type" value="Genomic_DNA"/>
</dbReference>
<keyword evidence="4" id="KW-1185">Reference proteome</keyword>
<protein>
    <recommendedName>
        <fullName evidence="2">Clr5 domain-containing protein</fullName>
    </recommendedName>
</protein>